<evidence type="ECO:0000313" key="4">
    <source>
        <dbReference type="Proteomes" id="UP000824136"/>
    </source>
</evidence>
<dbReference type="Pfam" id="PF13472">
    <property type="entry name" value="Lipase_GDSL_2"/>
    <property type="match status" value="1"/>
</dbReference>
<feature type="region of interest" description="Disordered" evidence="1">
    <location>
        <begin position="18"/>
        <end position="55"/>
    </location>
</feature>
<comment type="caution">
    <text evidence="3">The sequence shown here is derived from an EMBL/GenBank/DDBJ whole genome shotgun (WGS) entry which is preliminary data.</text>
</comment>
<sequence>MFYRYMKDTTLEDVLTQDGEIVVPGASDAEKDEESGQEEQSQNSDNVEDDGAEDGVNPIAESEAVSDEYLQSCVFIGDSIVYGMSSYGIVPASNVYASMSMNVTKAETEPVETQYGDITILEALEADIPENIYILLGSKGAAWLTPSEMYSSYSSFVTKVIELCPDSDIYIIAVPPVTAAKETSVESPVSNSDIDDLNERMLELCNNKGIYFLDLNSYLKDDTGCMPAADAENDGVHFKYSTYEKMVDYILTHTVDGAKS</sequence>
<dbReference type="Gene3D" id="3.40.50.1110">
    <property type="entry name" value="SGNH hydrolase"/>
    <property type="match status" value="1"/>
</dbReference>
<dbReference type="EMBL" id="DVLL01000021">
    <property type="protein sequence ID" value="HIT59413.1"/>
    <property type="molecule type" value="Genomic_DNA"/>
</dbReference>
<evidence type="ECO:0000313" key="3">
    <source>
        <dbReference type="EMBL" id="HIT59413.1"/>
    </source>
</evidence>
<organism evidence="3 4">
    <name type="scientific">Candidatus Faeciplasma pullistercoris</name>
    <dbReference type="NCBI Taxonomy" id="2840800"/>
    <lineage>
        <taxon>Bacteria</taxon>
        <taxon>Bacillati</taxon>
        <taxon>Bacillota</taxon>
        <taxon>Clostridia</taxon>
        <taxon>Eubacteriales</taxon>
        <taxon>Oscillospiraceae</taxon>
        <taxon>Oscillospiraceae incertae sedis</taxon>
        <taxon>Candidatus Faeciplasma</taxon>
    </lineage>
</organism>
<dbReference type="AlphaFoldDB" id="A0A9D1GTY8"/>
<feature type="domain" description="SGNH hydrolase-type esterase" evidence="2">
    <location>
        <begin position="75"/>
        <end position="243"/>
    </location>
</feature>
<name>A0A9D1GTY8_9FIRM</name>
<reference evidence="3" key="2">
    <citation type="journal article" date="2021" name="PeerJ">
        <title>Extensive microbial diversity within the chicken gut microbiome revealed by metagenomics and culture.</title>
        <authorList>
            <person name="Gilroy R."/>
            <person name="Ravi A."/>
            <person name="Getino M."/>
            <person name="Pursley I."/>
            <person name="Horton D.L."/>
            <person name="Alikhan N.F."/>
            <person name="Baker D."/>
            <person name="Gharbi K."/>
            <person name="Hall N."/>
            <person name="Watson M."/>
            <person name="Adriaenssens E.M."/>
            <person name="Foster-Nyarko E."/>
            <person name="Jarju S."/>
            <person name="Secka A."/>
            <person name="Antonio M."/>
            <person name="Oren A."/>
            <person name="Chaudhuri R.R."/>
            <person name="La Ragione R."/>
            <person name="Hildebrand F."/>
            <person name="Pallen M.J."/>
        </authorList>
    </citation>
    <scope>NUCLEOTIDE SEQUENCE</scope>
    <source>
        <strain evidence="3">CHK33-4379</strain>
    </source>
</reference>
<dbReference type="InterPro" id="IPR013830">
    <property type="entry name" value="SGNH_hydro"/>
</dbReference>
<gene>
    <name evidence="3" type="ORF">IAC39_06855</name>
</gene>
<dbReference type="Proteomes" id="UP000824136">
    <property type="component" value="Unassembled WGS sequence"/>
</dbReference>
<dbReference type="SUPFAM" id="SSF52266">
    <property type="entry name" value="SGNH hydrolase"/>
    <property type="match status" value="1"/>
</dbReference>
<evidence type="ECO:0000259" key="2">
    <source>
        <dbReference type="Pfam" id="PF13472"/>
    </source>
</evidence>
<accession>A0A9D1GTY8</accession>
<proteinExistence type="predicted"/>
<protein>
    <recommendedName>
        <fullName evidence="2">SGNH hydrolase-type esterase domain-containing protein</fullName>
    </recommendedName>
</protein>
<evidence type="ECO:0000256" key="1">
    <source>
        <dbReference type="SAM" id="MobiDB-lite"/>
    </source>
</evidence>
<reference evidence="3" key="1">
    <citation type="submission" date="2020-10" db="EMBL/GenBank/DDBJ databases">
        <authorList>
            <person name="Gilroy R."/>
        </authorList>
    </citation>
    <scope>NUCLEOTIDE SEQUENCE</scope>
    <source>
        <strain evidence="3">CHK33-4379</strain>
    </source>
</reference>
<dbReference type="InterPro" id="IPR036514">
    <property type="entry name" value="SGNH_hydro_sf"/>
</dbReference>